<name>A0A172TY06_9BACT</name>
<dbReference type="PANTHER" id="PTHR43685">
    <property type="entry name" value="GLYCOSYLTRANSFERASE"/>
    <property type="match status" value="1"/>
</dbReference>
<feature type="transmembrane region" description="Helical" evidence="1">
    <location>
        <begin position="279"/>
        <end position="302"/>
    </location>
</feature>
<feature type="transmembrane region" description="Helical" evidence="1">
    <location>
        <begin position="332"/>
        <end position="351"/>
    </location>
</feature>
<dbReference type="KEGG" id="fla:SY85_16885"/>
<reference evidence="3 4" key="2">
    <citation type="journal article" date="2016" name="Int. J. Syst. Evol. Microbiol.">
        <title>Flavisolibacter tropicus sp. nov., isolated from tropical soil.</title>
        <authorList>
            <person name="Lee J.J."/>
            <person name="Kang M.S."/>
            <person name="Kim G.S."/>
            <person name="Lee C.S."/>
            <person name="Lim S."/>
            <person name="Lee J."/>
            <person name="Roh S.H."/>
            <person name="Kang H."/>
            <person name="Ha J.M."/>
            <person name="Bae S."/>
            <person name="Jung H.Y."/>
            <person name="Kim M.K."/>
        </authorList>
    </citation>
    <scope>NUCLEOTIDE SEQUENCE [LARGE SCALE GENOMIC DNA]</scope>
    <source>
        <strain evidence="3 4">LCS9</strain>
    </source>
</reference>
<keyword evidence="1" id="KW-1133">Transmembrane helix</keyword>
<dbReference type="InterPro" id="IPR029044">
    <property type="entry name" value="Nucleotide-diphossugar_trans"/>
</dbReference>
<evidence type="ECO:0000313" key="3">
    <source>
        <dbReference type="EMBL" id="ANE51920.1"/>
    </source>
</evidence>
<keyword evidence="4" id="KW-1185">Reference proteome</keyword>
<organism evidence="3 4">
    <name type="scientific">Flavisolibacter tropicus</name>
    <dbReference type="NCBI Taxonomy" id="1492898"/>
    <lineage>
        <taxon>Bacteria</taxon>
        <taxon>Pseudomonadati</taxon>
        <taxon>Bacteroidota</taxon>
        <taxon>Chitinophagia</taxon>
        <taxon>Chitinophagales</taxon>
        <taxon>Chitinophagaceae</taxon>
        <taxon>Flavisolibacter</taxon>
    </lineage>
</organism>
<dbReference type="InterPro" id="IPR050834">
    <property type="entry name" value="Glycosyltransf_2"/>
</dbReference>
<accession>A0A172TY06</accession>
<feature type="transmembrane region" description="Helical" evidence="1">
    <location>
        <begin position="309"/>
        <end position="326"/>
    </location>
</feature>
<gene>
    <name evidence="3" type="ORF">SY85_16885</name>
</gene>
<evidence type="ECO:0000313" key="4">
    <source>
        <dbReference type="Proteomes" id="UP000077177"/>
    </source>
</evidence>
<dbReference type="RefSeq" id="WP_066406059.1">
    <property type="nucleotide sequence ID" value="NZ_CP011390.1"/>
</dbReference>
<reference evidence="4" key="1">
    <citation type="submission" date="2015-01" db="EMBL/GenBank/DDBJ databases">
        <title>Flavisolibacter sp./LCS9/ whole genome sequencing.</title>
        <authorList>
            <person name="Kim M.K."/>
            <person name="Srinivasan S."/>
            <person name="Lee J.-J."/>
        </authorList>
    </citation>
    <scope>NUCLEOTIDE SEQUENCE [LARGE SCALE GENOMIC DNA]</scope>
    <source>
        <strain evidence="4">LCS9</strain>
    </source>
</reference>
<evidence type="ECO:0000256" key="1">
    <source>
        <dbReference type="SAM" id="Phobius"/>
    </source>
</evidence>
<keyword evidence="1" id="KW-0472">Membrane</keyword>
<evidence type="ECO:0000259" key="2">
    <source>
        <dbReference type="Pfam" id="PF00535"/>
    </source>
</evidence>
<dbReference type="PANTHER" id="PTHR43685:SF2">
    <property type="entry name" value="GLYCOSYLTRANSFERASE 2-LIKE DOMAIN-CONTAINING PROTEIN"/>
    <property type="match status" value="1"/>
</dbReference>
<dbReference type="Gene3D" id="3.90.550.10">
    <property type="entry name" value="Spore Coat Polysaccharide Biosynthesis Protein SpsA, Chain A"/>
    <property type="match status" value="1"/>
</dbReference>
<dbReference type="STRING" id="1492898.SY85_16885"/>
<dbReference type="EMBL" id="CP011390">
    <property type="protein sequence ID" value="ANE51920.1"/>
    <property type="molecule type" value="Genomic_DNA"/>
</dbReference>
<dbReference type="AlphaFoldDB" id="A0A172TY06"/>
<proteinExistence type="predicted"/>
<dbReference type="OrthoDB" id="9800276at2"/>
<feature type="domain" description="Glycosyltransferase 2-like" evidence="2">
    <location>
        <begin position="45"/>
        <end position="213"/>
    </location>
</feature>
<dbReference type="CDD" id="cd00761">
    <property type="entry name" value="Glyco_tranf_GTA_type"/>
    <property type="match status" value="1"/>
</dbReference>
<sequence length="381" mass="43676">MLYIAIFLTGFWVLVTVYLLINTRRIKYLKSIQVSVPAPQPSLAIIIAVRNEENDLPEALESMCHLNYSNYRLVVINDRSTDSTPEILAQFEKKYSHLTVIHIKELPEGWLGKNHALYSGYKATTEEWMLFTDADIRYAPDTLNKAIQYCIDQQVDHLTVMPDVKSRSAFFNSIMDTFKIMLVVKLKPWEASNPKTKSYIGIGAFNLVKRSAYEVAGTHKRIALRPDDDLKLGECIKSSGLKQDVTFGDNQLSLEWYTSVKEFINGLMKNTFSSVDYNFAKVIVLCLLTLFVFVAPIPLLLIGGGPTERYLAIILVLFQIILFTFTRGLRGIWWYALMMPVAGSIMVYIMWVSAVRTLRQGGIYWRDSFYSLAELKKHKRY</sequence>
<keyword evidence="1" id="KW-0812">Transmembrane</keyword>
<dbReference type="Proteomes" id="UP000077177">
    <property type="component" value="Chromosome"/>
</dbReference>
<dbReference type="PATRIC" id="fig|1492898.3.peg.3672"/>
<protein>
    <recommendedName>
        <fullName evidence="2">Glycosyltransferase 2-like domain-containing protein</fullName>
    </recommendedName>
</protein>
<dbReference type="InterPro" id="IPR001173">
    <property type="entry name" value="Glyco_trans_2-like"/>
</dbReference>
<dbReference type="SUPFAM" id="SSF53448">
    <property type="entry name" value="Nucleotide-diphospho-sugar transferases"/>
    <property type="match status" value="1"/>
</dbReference>
<dbReference type="Pfam" id="PF00535">
    <property type="entry name" value="Glycos_transf_2"/>
    <property type="match status" value="1"/>
</dbReference>